<dbReference type="FunFam" id="3.60.110.10:FF:000004">
    <property type="entry name" value="Carbon-nitrogen hydrolase"/>
    <property type="match status" value="1"/>
</dbReference>
<evidence type="ECO:0000256" key="3">
    <source>
        <dbReference type="ARBA" id="ARBA00039118"/>
    </source>
</evidence>
<dbReference type="PROSITE" id="PS50263">
    <property type="entry name" value="CN_HYDROLASE"/>
    <property type="match status" value="1"/>
</dbReference>
<comment type="catalytic activity">
    <reaction evidence="4">
        <text>a monoamide of a dicarboxylate + H2O = a dicarboxylate + NH4(+)</text>
        <dbReference type="Rhea" id="RHEA:11716"/>
        <dbReference type="ChEBI" id="CHEBI:15377"/>
        <dbReference type="ChEBI" id="CHEBI:28938"/>
        <dbReference type="ChEBI" id="CHEBI:28965"/>
        <dbReference type="ChEBI" id="CHEBI:77450"/>
        <dbReference type="EC" id="3.5.1.3"/>
    </reaction>
</comment>
<feature type="domain" description="CN hydrolase" evidence="6">
    <location>
        <begin position="4"/>
        <end position="234"/>
    </location>
</feature>
<dbReference type="Pfam" id="PF00795">
    <property type="entry name" value="CN_hydrolase"/>
    <property type="match status" value="1"/>
</dbReference>
<evidence type="ECO:0000256" key="1">
    <source>
        <dbReference type="ARBA" id="ARBA00010613"/>
    </source>
</evidence>
<dbReference type="AlphaFoldDB" id="A0A939INV0"/>
<name>A0A939INV0_9GAMM</name>
<dbReference type="PROSITE" id="PS01227">
    <property type="entry name" value="UPF0012"/>
    <property type="match status" value="1"/>
</dbReference>
<gene>
    <name evidence="7" type="ORF">JYP50_17990</name>
</gene>
<evidence type="ECO:0000256" key="5">
    <source>
        <dbReference type="ARBA" id="ARBA00072139"/>
    </source>
</evidence>
<dbReference type="GO" id="GO:0106008">
    <property type="term" value="F:2-oxoglutaramate amidase activity"/>
    <property type="evidence" value="ECO:0007669"/>
    <property type="project" value="TreeGrafter"/>
</dbReference>
<dbReference type="EMBL" id="JAFKCZ010000015">
    <property type="protein sequence ID" value="MBN7798498.1"/>
    <property type="molecule type" value="Genomic_DNA"/>
</dbReference>
<dbReference type="PANTHER" id="PTHR47799">
    <property type="entry name" value="OMEGA-AMIDASE YAFV"/>
    <property type="match status" value="1"/>
</dbReference>
<dbReference type="InterPro" id="IPR052737">
    <property type="entry name" value="Omega-amidase_YafV"/>
</dbReference>
<dbReference type="GO" id="GO:0050152">
    <property type="term" value="F:omega-amidase activity"/>
    <property type="evidence" value="ECO:0007669"/>
    <property type="project" value="UniProtKB-EC"/>
</dbReference>
<dbReference type="Proteomes" id="UP000664303">
    <property type="component" value="Unassembled WGS sequence"/>
</dbReference>
<evidence type="ECO:0000313" key="7">
    <source>
        <dbReference type="EMBL" id="MBN7798498.1"/>
    </source>
</evidence>
<dbReference type="PANTHER" id="PTHR47799:SF1">
    <property type="entry name" value="OMEGA-AMIDASE YAFV"/>
    <property type="match status" value="1"/>
</dbReference>
<dbReference type="Gene3D" id="3.60.110.10">
    <property type="entry name" value="Carbon-nitrogen hydrolase"/>
    <property type="match status" value="1"/>
</dbReference>
<comment type="similarity">
    <text evidence="1">Belongs to the carbon-nitrogen hydrolase superfamily. NIT1/NIT2 family.</text>
</comment>
<proteinExistence type="inferred from homology"/>
<dbReference type="EC" id="3.5.1.3" evidence="3"/>
<keyword evidence="8" id="KW-1185">Reference proteome</keyword>
<evidence type="ECO:0000313" key="8">
    <source>
        <dbReference type="Proteomes" id="UP000664303"/>
    </source>
</evidence>
<evidence type="ECO:0000256" key="2">
    <source>
        <dbReference type="ARBA" id="ARBA00022801"/>
    </source>
</evidence>
<evidence type="ECO:0000259" key="6">
    <source>
        <dbReference type="PROSITE" id="PS50263"/>
    </source>
</evidence>
<keyword evidence="2" id="KW-0378">Hydrolase</keyword>
<protein>
    <recommendedName>
        <fullName evidence="5">Omega-amidase YafV</fullName>
        <ecNumber evidence="3">3.5.1.3</ecNumber>
    </recommendedName>
</protein>
<organism evidence="7 8">
    <name type="scientific">Parahaliea mediterranea</name>
    <dbReference type="NCBI Taxonomy" id="651086"/>
    <lineage>
        <taxon>Bacteria</taxon>
        <taxon>Pseudomonadati</taxon>
        <taxon>Pseudomonadota</taxon>
        <taxon>Gammaproteobacteria</taxon>
        <taxon>Cellvibrionales</taxon>
        <taxon>Halieaceae</taxon>
        <taxon>Parahaliea</taxon>
    </lineage>
</organism>
<dbReference type="InterPro" id="IPR003010">
    <property type="entry name" value="C-N_Hydrolase"/>
</dbReference>
<dbReference type="InterPro" id="IPR001110">
    <property type="entry name" value="UPF0012_CS"/>
</dbReference>
<reference evidence="7" key="1">
    <citation type="submission" date="2021-02" db="EMBL/GenBank/DDBJ databases">
        <title>PHA producing bacteria isolated from coastal sediment in Guangdong, Shenzhen.</title>
        <authorList>
            <person name="Zheng W."/>
            <person name="Yu S."/>
            <person name="Huang Y."/>
        </authorList>
    </citation>
    <scope>NUCLEOTIDE SEQUENCE</scope>
    <source>
        <strain evidence="7">TN14-10</strain>
    </source>
</reference>
<dbReference type="InterPro" id="IPR036526">
    <property type="entry name" value="C-N_Hydrolase_sf"/>
</dbReference>
<sequence length="262" mass="29286">MQNLTTALVQCELAWEAPEDNRRQFSEIIAGIGGEPDLVVLPEMFTTGFSMNALANAEEPGGATEQWLREIARQRDCAVTGSIAVREGDAVYNRMLFATPGDCWHYDKRHLFRMAGEHKRYASGTERTIVHWRGWRILLQVCYDLRFPVFSRNRDDYDLAVYVANWPAARRQHWRSLLRARAIENMACVVGVNRVGSDAKGLDYSGDSMALAADGGVLADPGNENDTVSVELNGAALAEYRDRFPCQLDADAFQLEGVTYSS</sequence>
<dbReference type="SUPFAM" id="SSF56317">
    <property type="entry name" value="Carbon-nitrogen hydrolase"/>
    <property type="match status" value="1"/>
</dbReference>
<accession>A0A939INV0</accession>
<dbReference type="CDD" id="cd07575">
    <property type="entry name" value="Xc-1258_like"/>
    <property type="match status" value="1"/>
</dbReference>
<dbReference type="NCBIfam" id="NF007757">
    <property type="entry name" value="PRK10438.1"/>
    <property type="match status" value="1"/>
</dbReference>
<dbReference type="RefSeq" id="WP_206561945.1">
    <property type="nucleotide sequence ID" value="NZ_JAFKCZ010000015.1"/>
</dbReference>
<evidence type="ECO:0000256" key="4">
    <source>
        <dbReference type="ARBA" id="ARBA00052904"/>
    </source>
</evidence>
<comment type="caution">
    <text evidence="7">The sequence shown here is derived from an EMBL/GenBank/DDBJ whole genome shotgun (WGS) entry which is preliminary data.</text>
</comment>